<dbReference type="GO" id="GO:0030833">
    <property type="term" value="P:regulation of actin filament polymerization"/>
    <property type="evidence" value="ECO:0007669"/>
    <property type="project" value="TreeGrafter"/>
</dbReference>
<evidence type="ECO:0000256" key="2">
    <source>
        <dbReference type="ARBA" id="ARBA00019325"/>
    </source>
</evidence>
<dbReference type="GO" id="GO:0030027">
    <property type="term" value="C:lamellipodium"/>
    <property type="evidence" value="ECO:0007669"/>
    <property type="project" value="TreeGrafter"/>
</dbReference>
<dbReference type="InterPro" id="IPR033753">
    <property type="entry name" value="GCV_H/Fam206"/>
</dbReference>
<dbReference type="InterPro" id="IPR011053">
    <property type="entry name" value="Single_hybrid_motif"/>
</dbReference>
<dbReference type="SUPFAM" id="SSF51230">
    <property type="entry name" value="Single hybrid motif"/>
    <property type="match status" value="1"/>
</dbReference>
<dbReference type="GO" id="GO:0003785">
    <property type="term" value="F:actin monomer binding"/>
    <property type="evidence" value="ECO:0007669"/>
    <property type="project" value="TreeGrafter"/>
</dbReference>
<dbReference type="GeneID" id="117575894"/>
<evidence type="ECO:0000256" key="3">
    <source>
        <dbReference type="ARBA" id="ARBA00030463"/>
    </source>
</evidence>
<sequence length="208" mass="23119">MATIDAQTLPTTAQEDPLEPYYFQHEEQKICGEFVKPITDNYDENYPSVVDRFFTRYYYLKGGAAYQVLYHSNRICLVCLAPSHPAYSEGIESVSYDVGNVDRSQNVVKGKAKKGGMILQAETTLALLKTNAGNTYKIPSCIRGKLVEVNTALVADPKMLERVAEGAGYFGILLPKIDNCDGIKASLLTQEQYDELLKNAKSEVKTET</sequence>
<name>A0A6P8XSE4_DROAB</name>
<proteinExistence type="inferred from homology"/>
<comment type="similarity">
    <text evidence="1">Belongs to the ABITRAM family.</text>
</comment>
<dbReference type="Gene3D" id="2.40.50.100">
    <property type="match status" value="1"/>
</dbReference>
<dbReference type="OrthoDB" id="48130at2759"/>
<dbReference type="GO" id="GO:0048813">
    <property type="term" value="P:dendrite morphogenesis"/>
    <property type="evidence" value="ECO:0007669"/>
    <property type="project" value="TreeGrafter"/>
</dbReference>
<dbReference type="RefSeq" id="XP_034116228.2">
    <property type="nucleotide sequence ID" value="XM_034260337.2"/>
</dbReference>
<dbReference type="AlphaFoldDB" id="A0A6P8XSE4"/>
<protein>
    <recommendedName>
        <fullName evidence="2">Protein Abitram</fullName>
    </recommendedName>
    <alternativeName>
        <fullName evidence="3">Actin-binding transcription modulator</fullName>
    </alternativeName>
</protein>
<dbReference type="InterPro" id="IPR039169">
    <property type="entry name" value="Abitram"/>
</dbReference>
<dbReference type="PANTHER" id="PTHR13651">
    <property type="entry name" value="PROTEIN ABITRAM"/>
    <property type="match status" value="1"/>
</dbReference>
<reference evidence="5" key="1">
    <citation type="submission" date="2025-08" db="UniProtKB">
        <authorList>
            <consortium name="RefSeq"/>
        </authorList>
    </citation>
    <scope>IDENTIFICATION</scope>
    <source>
        <strain evidence="5">15112-1751.03</strain>
        <tissue evidence="5">Whole Adult</tissue>
    </source>
</reference>
<dbReference type="GO" id="GO:0051489">
    <property type="term" value="P:regulation of filopodium assembly"/>
    <property type="evidence" value="ECO:0007669"/>
    <property type="project" value="TreeGrafter"/>
</dbReference>
<dbReference type="GO" id="GO:0032433">
    <property type="term" value="C:filopodium tip"/>
    <property type="evidence" value="ECO:0007669"/>
    <property type="project" value="TreeGrafter"/>
</dbReference>
<dbReference type="Proteomes" id="UP000515160">
    <property type="component" value="Chromosome 2R"/>
</dbReference>
<dbReference type="GO" id="GO:0005634">
    <property type="term" value="C:nucleus"/>
    <property type="evidence" value="ECO:0007669"/>
    <property type="project" value="TreeGrafter"/>
</dbReference>
<organism evidence="4 5">
    <name type="scientific">Drosophila albomicans</name>
    <name type="common">Fruit fly</name>
    <dbReference type="NCBI Taxonomy" id="7291"/>
    <lineage>
        <taxon>Eukaryota</taxon>
        <taxon>Metazoa</taxon>
        <taxon>Ecdysozoa</taxon>
        <taxon>Arthropoda</taxon>
        <taxon>Hexapoda</taxon>
        <taxon>Insecta</taxon>
        <taxon>Pterygota</taxon>
        <taxon>Neoptera</taxon>
        <taxon>Endopterygota</taxon>
        <taxon>Diptera</taxon>
        <taxon>Brachycera</taxon>
        <taxon>Muscomorpha</taxon>
        <taxon>Ephydroidea</taxon>
        <taxon>Drosophilidae</taxon>
        <taxon>Drosophila</taxon>
    </lineage>
</organism>
<evidence type="ECO:0000313" key="4">
    <source>
        <dbReference type="Proteomes" id="UP000515160"/>
    </source>
</evidence>
<gene>
    <name evidence="5" type="primary">LOC117575894</name>
</gene>
<dbReference type="Pfam" id="PF01597">
    <property type="entry name" value="GCV_H"/>
    <property type="match status" value="1"/>
</dbReference>
<accession>A0A6P8XSE4</accession>
<dbReference type="GO" id="GO:0030425">
    <property type="term" value="C:dendrite"/>
    <property type="evidence" value="ECO:0007669"/>
    <property type="project" value="TreeGrafter"/>
</dbReference>
<keyword evidence="4" id="KW-1185">Reference proteome</keyword>
<evidence type="ECO:0000313" key="5">
    <source>
        <dbReference type="RefSeq" id="XP_034116228.2"/>
    </source>
</evidence>
<dbReference type="PANTHER" id="PTHR13651:SF0">
    <property type="entry name" value="PROTEIN ABITRAM"/>
    <property type="match status" value="1"/>
</dbReference>
<evidence type="ECO:0000256" key="1">
    <source>
        <dbReference type="ARBA" id="ARBA00010764"/>
    </source>
</evidence>
<dbReference type="GO" id="GO:0051015">
    <property type="term" value="F:actin filament binding"/>
    <property type="evidence" value="ECO:0007669"/>
    <property type="project" value="TreeGrafter"/>
</dbReference>